<dbReference type="PANTHER" id="PTHR13410:SF9">
    <property type="entry name" value="PROTEIN PBDC1"/>
    <property type="match status" value="1"/>
</dbReference>
<keyword evidence="3" id="KW-1185">Reference proteome</keyword>
<evidence type="ECO:0000256" key="1">
    <source>
        <dbReference type="SAM" id="MobiDB-lite"/>
    </source>
</evidence>
<dbReference type="EMBL" id="UXUI01007194">
    <property type="protein sequence ID" value="VDD86150.1"/>
    <property type="molecule type" value="Genomic_DNA"/>
</dbReference>
<dbReference type="AlphaFoldDB" id="A0A0N4UVU9"/>
<dbReference type="WBParaSite" id="EVEC_0000158501-mRNA-1">
    <property type="protein sequence ID" value="EVEC_0000158501-mRNA-1"/>
    <property type="gene ID" value="EVEC_0000158501"/>
</dbReference>
<dbReference type="Proteomes" id="UP000274131">
    <property type="component" value="Unassembled WGS sequence"/>
</dbReference>
<feature type="region of interest" description="Disordered" evidence="1">
    <location>
        <begin position="1"/>
        <end position="24"/>
    </location>
</feature>
<dbReference type="InterPro" id="IPR008476">
    <property type="entry name" value="PBDC1_metazoa/fungi"/>
</dbReference>
<evidence type="ECO:0000313" key="2">
    <source>
        <dbReference type="EMBL" id="VDD86150.1"/>
    </source>
</evidence>
<name>A0A0N4UVU9_ENTVE</name>
<dbReference type="PANTHER" id="PTHR13410">
    <property type="entry name" value="PROTEIN PBDC1"/>
    <property type="match status" value="1"/>
</dbReference>
<reference evidence="2 3" key="2">
    <citation type="submission" date="2018-10" db="EMBL/GenBank/DDBJ databases">
        <authorList>
            <consortium name="Pathogen Informatics"/>
        </authorList>
    </citation>
    <scope>NUCLEOTIDE SEQUENCE [LARGE SCALE GENOMIC DNA]</scope>
</reference>
<reference evidence="4" key="1">
    <citation type="submission" date="2017-02" db="UniProtKB">
        <authorList>
            <consortium name="WormBaseParasite"/>
        </authorList>
    </citation>
    <scope>IDENTIFICATION</scope>
</reference>
<dbReference type="OrthoDB" id="5786574at2759"/>
<sequence>SVTSVSTTGTGLFSQPSTGITSTSTVGSLGLGGTGNFSLGGTSVAGSATGNSVGVTGLAASGNPMEGEVPKQVMDLVTQLKEQIRTNKEKADEFAMDSSDACIHIDEKLDVVKRLQVQYCSELRRAVKKVNVLLKKGERDVYAGEQLARKQKEAGKNPHYGQNVAMEYLQGACCDYETNLMDLDGKLQQIESVISQRKGEQDKPQVSKEDLTKFLECFDQIFKSVASEVYEINQQVQEAKETYLEIRKATQPFAPNPFAKRMGFEKLSNSSHFSRSDLGADAFPSQVTMMKIGELARVATPAANPLGGGSSAFGTTGSLFGSKPLGPTPFSFNTPTTSSSLFKPFSATATSSAPLFGATKTTSSTATSSVPPFAFGNTLNSTASGTLFGGSASKPFGK</sequence>
<evidence type="ECO:0000313" key="4">
    <source>
        <dbReference type="WBParaSite" id="EVEC_0000158501-mRNA-1"/>
    </source>
</evidence>
<evidence type="ECO:0000313" key="3">
    <source>
        <dbReference type="Proteomes" id="UP000274131"/>
    </source>
</evidence>
<protein>
    <submittedName>
        <fullName evidence="4">Nucleoporin p58/p45</fullName>
    </submittedName>
</protein>
<proteinExistence type="predicted"/>
<dbReference type="GO" id="GO:0005737">
    <property type="term" value="C:cytoplasm"/>
    <property type="evidence" value="ECO:0007669"/>
    <property type="project" value="TreeGrafter"/>
</dbReference>
<accession>A0A0N4UVU9</accession>
<dbReference type="Gene3D" id="6.10.140.1350">
    <property type="match status" value="1"/>
</dbReference>
<gene>
    <name evidence="2" type="ORF">EVEC_LOCUS1293</name>
</gene>
<dbReference type="STRING" id="51028.A0A0N4UVU9"/>
<organism evidence="4">
    <name type="scientific">Enterobius vermicularis</name>
    <name type="common">Human pinworm</name>
    <dbReference type="NCBI Taxonomy" id="51028"/>
    <lineage>
        <taxon>Eukaryota</taxon>
        <taxon>Metazoa</taxon>
        <taxon>Ecdysozoa</taxon>
        <taxon>Nematoda</taxon>
        <taxon>Chromadorea</taxon>
        <taxon>Rhabditida</taxon>
        <taxon>Spirurina</taxon>
        <taxon>Oxyuridomorpha</taxon>
        <taxon>Oxyuroidea</taxon>
        <taxon>Oxyuridae</taxon>
        <taxon>Enterobius</taxon>
    </lineage>
</organism>